<dbReference type="AlphaFoldDB" id="A0A0F5JYU9"/>
<evidence type="ECO:0000313" key="6">
    <source>
        <dbReference type="EMBL" id="KKB62865.1"/>
    </source>
</evidence>
<dbReference type="InterPro" id="IPR002020">
    <property type="entry name" value="Citrate_synthase"/>
</dbReference>
<evidence type="ECO:0000256" key="1">
    <source>
        <dbReference type="ARBA" id="ARBA00004751"/>
    </source>
</evidence>
<comment type="pathway">
    <text evidence="1">Carbohydrate metabolism; tricarboxylic acid cycle; isocitrate from oxaloacetate: step 1/2.</text>
</comment>
<dbReference type="PRINTS" id="PR00143">
    <property type="entry name" value="CITRTSNTHASE"/>
</dbReference>
<dbReference type="Gene3D" id="1.10.580.10">
    <property type="entry name" value="Citrate Synthase, domain 1"/>
    <property type="match status" value="1"/>
</dbReference>
<evidence type="ECO:0000259" key="5">
    <source>
        <dbReference type="Pfam" id="PF12728"/>
    </source>
</evidence>
<dbReference type="PATRIC" id="fig|28092.6.peg.3508"/>
<protein>
    <recommendedName>
        <fullName evidence="3">citrate synthase (unknown stereospecificity)</fullName>
        <ecNumber evidence="3">2.3.3.16</ecNumber>
    </recommendedName>
</protein>
<sequence length="430" mass="46335">MTQEEACAALDVRQQTLYAYVSRGQIEVRRDPSRVGRNRYSASDVRALLHKRNRGRARTTIAASTMAWGEPIVSTRISTVVRGRLYYRGLDAIQLSETDTLEETAQRLWWGEADGQAGRPALSLRSNRNDIIGDRDTCSRTPPYFSSDWPQGGMPPSCARAYAMLGRAAAEGVPSDTQGFPDMLGEAARLVGRLASGFVPFDVTATANAPEKKGRPRQVLDMRALHLRIAAAWRADRHADLLRRALVLLADQELTTSAFAARVTASTGASLGACALAGLAALSGPRHGGAPERVRRFLDEAARDGVENRIGAALTASDPATAPLSGFGHPLYPQGDPRAASLLAAFPVPDVIRATIEYVDRRTSRKPTIDVALVALAEYCALPDDAAFALFAIGRSVGWMAHAMEQVNSGTLLRPRAHYLGPPIAEEPSS</sequence>
<gene>
    <name evidence="6" type="ORF">WM40_14845</name>
</gene>
<comment type="caution">
    <text evidence="6">The sequence shown here is derived from an EMBL/GenBank/DDBJ whole genome shotgun (WGS) entry which is preliminary data.</text>
</comment>
<dbReference type="Pfam" id="PF00285">
    <property type="entry name" value="Citrate_synt"/>
    <property type="match status" value="1"/>
</dbReference>
<dbReference type="InterPro" id="IPR036969">
    <property type="entry name" value="Citrate_synthase_sf"/>
</dbReference>
<dbReference type="Proteomes" id="UP000033618">
    <property type="component" value="Unassembled WGS sequence"/>
</dbReference>
<feature type="domain" description="Helix-turn-helix" evidence="5">
    <location>
        <begin position="1"/>
        <end position="52"/>
    </location>
</feature>
<dbReference type="EC" id="2.3.3.16" evidence="3"/>
<accession>A0A0F5JYU9</accession>
<dbReference type="EMBL" id="LAQU01000015">
    <property type="protein sequence ID" value="KKB62865.1"/>
    <property type="molecule type" value="Genomic_DNA"/>
</dbReference>
<dbReference type="PANTHER" id="PTHR11739">
    <property type="entry name" value="CITRATE SYNTHASE"/>
    <property type="match status" value="1"/>
</dbReference>
<evidence type="ECO:0000256" key="3">
    <source>
        <dbReference type="ARBA" id="ARBA00012972"/>
    </source>
</evidence>
<dbReference type="UniPathway" id="UPA00223">
    <property type="reaction ID" value="UER00717"/>
</dbReference>
<reference evidence="6 7" key="1">
    <citation type="submission" date="2015-03" db="EMBL/GenBank/DDBJ databases">
        <title>Draft Genome Sequence of Burkholderia andropogonis type strain ICMP2807, isolated from Sorghum bicolor.</title>
        <authorList>
            <person name="Lopes-Santos L."/>
            <person name="Castro D.B."/>
            <person name="Ottoboni L.M."/>
            <person name="Park D."/>
            <person name="Weirc B.S."/>
            <person name="Destefano S.A."/>
        </authorList>
    </citation>
    <scope>NUCLEOTIDE SEQUENCE [LARGE SCALE GENOMIC DNA]</scope>
    <source>
        <strain evidence="6 7">ICMP2807</strain>
    </source>
</reference>
<dbReference type="STRING" id="28092.WM40_14845"/>
<name>A0A0F5JYU9_9BURK</name>
<dbReference type="GO" id="GO:0036440">
    <property type="term" value="F:citrate synthase activity"/>
    <property type="evidence" value="ECO:0007669"/>
    <property type="project" value="UniProtKB-EC"/>
</dbReference>
<comment type="similarity">
    <text evidence="2">Belongs to the citrate synthase family.</text>
</comment>
<dbReference type="Pfam" id="PF12728">
    <property type="entry name" value="HTH_17"/>
    <property type="match status" value="1"/>
</dbReference>
<dbReference type="SUPFAM" id="SSF48256">
    <property type="entry name" value="Citrate synthase"/>
    <property type="match status" value="1"/>
</dbReference>
<dbReference type="GO" id="GO:0005829">
    <property type="term" value="C:cytosol"/>
    <property type="evidence" value="ECO:0007669"/>
    <property type="project" value="TreeGrafter"/>
</dbReference>
<proteinExistence type="inferred from homology"/>
<dbReference type="InterPro" id="IPR016142">
    <property type="entry name" value="Citrate_synth-like_lrg_a-sub"/>
</dbReference>
<dbReference type="OrthoDB" id="9800864at2"/>
<dbReference type="GO" id="GO:0006099">
    <property type="term" value="P:tricarboxylic acid cycle"/>
    <property type="evidence" value="ECO:0007669"/>
    <property type="project" value="UniProtKB-UniPathway"/>
</dbReference>
<dbReference type="InterPro" id="IPR016143">
    <property type="entry name" value="Citrate_synth-like_sm_a-sub"/>
</dbReference>
<keyword evidence="4" id="KW-0808">Transferase</keyword>
<evidence type="ECO:0000256" key="4">
    <source>
        <dbReference type="ARBA" id="ARBA00022679"/>
    </source>
</evidence>
<dbReference type="GO" id="GO:0005975">
    <property type="term" value="P:carbohydrate metabolic process"/>
    <property type="evidence" value="ECO:0007669"/>
    <property type="project" value="TreeGrafter"/>
</dbReference>
<dbReference type="PANTHER" id="PTHR11739:SF4">
    <property type="entry name" value="CITRATE SYNTHASE, PEROXISOMAL"/>
    <property type="match status" value="1"/>
</dbReference>
<dbReference type="InterPro" id="IPR041657">
    <property type="entry name" value="HTH_17"/>
</dbReference>
<keyword evidence="7" id="KW-1185">Reference proteome</keyword>
<dbReference type="Gene3D" id="1.10.230.10">
    <property type="entry name" value="Cytochrome P450-Terp, domain 2"/>
    <property type="match status" value="1"/>
</dbReference>
<evidence type="ECO:0000313" key="7">
    <source>
        <dbReference type="Proteomes" id="UP000033618"/>
    </source>
</evidence>
<evidence type="ECO:0000256" key="2">
    <source>
        <dbReference type="ARBA" id="ARBA00010566"/>
    </source>
</evidence>
<organism evidence="6 7">
    <name type="scientific">Robbsia andropogonis</name>
    <dbReference type="NCBI Taxonomy" id="28092"/>
    <lineage>
        <taxon>Bacteria</taxon>
        <taxon>Pseudomonadati</taxon>
        <taxon>Pseudomonadota</taxon>
        <taxon>Betaproteobacteria</taxon>
        <taxon>Burkholderiales</taxon>
        <taxon>Burkholderiaceae</taxon>
        <taxon>Robbsia</taxon>
    </lineage>
</organism>